<dbReference type="InterPro" id="IPR019410">
    <property type="entry name" value="Methyltransf_16"/>
</dbReference>
<sequence length="472" mass="49189">MGRHQPALAVLAPTASLPPLRNPDSLTEHCISAAIDNLVALYCPLSSVVTLSNTAKPTRRSPVGADTPPASTSSGTATPALAVPLVDSGYASGVDEDVDEDDQGGNAAGTPLAAAVHQQQQKMALAALRADHYERTFAERWLTTFLARSEEIVFGNGEDDDDDAGDEIRQQLVDKAACVLGSFHSALDDDHDDEGVVRDLSFPLAPSTSAGSSGTIEVQLNDGALSSTDHTDVGLQSWGASIIFSELACATPERFGLTRERLGAAPRIVELGAGTGLVSLALAKLLPRLDVPSPLVVATDYHAAVLDNLGVNIATNFPSASGSSTAPGPSVVACALDWAAPSFAAPLDEPCDMLVATDVIYAPEHAIWLRDCAARLLASDGVFWLMATVRRAGKFEGISDTVQTAFAAGGCPPERVTASVSSPPGVEVGEGGAAGDRRPRVLRILEEQALERPRGVGHGDESGYKLFRIGWA</sequence>
<feature type="compositionally biased region" description="Low complexity" evidence="1">
    <location>
        <begin position="67"/>
        <end position="79"/>
    </location>
</feature>
<proteinExistence type="predicted"/>
<dbReference type="Gene3D" id="3.40.50.150">
    <property type="entry name" value="Vaccinia Virus protein VP39"/>
    <property type="match status" value="1"/>
</dbReference>
<dbReference type="InterPro" id="IPR029063">
    <property type="entry name" value="SAM-dependent_MTases_sf"/>
</dbReference>
<dbReference type="SUPFAM" id="SSF53335">
    <property type="entry name" value="S-adenosyl-L-methionine-dependent methyltransferases"/>
    <property type="match status" value="1"/>
</dbReference>
<reference evidence="3" key="1">
    <citation type="submission" date="2016-02" db="EMBL/GenBank/DDBJ databases">
        <title>Draft genome sequence of Microdochium bolleyi, a fungal endophyte of beachgrass.</title>
        <authorList>
            <consortium name="DOE Joint Genome Institute"/>
            <person name="David A.S."/>
            <person name="May G."/>
            <person name="Haridas S."/>
            <person name="Lim J."/>
            <person name="Wang M."/>
            <person name="Labutti K."/>
            <person name="Lipzen A."/>
            <person name="Barry K."/>
            <person name="Grigoriev I.V."/>
        </authorList>
    </citation>
    <scope>NUCLEOTIDE SEQUENCE [LARGE SCALE GENOMIC DNA]</scope>
    <source>
        <strain evidence="3">J235TASD1</strain>
    </source>
</reference>
<dbReference type="OrthoDB" id="433955at2759"/>
<gene>
    <name evidence="2" type="ORF">Micbo1qcDRAFT_159458</name>
</gene>
<dbReference type="PANTHER" id="PTHR14614">
    <property type="entry name" value="HEPATOCELLULAR CARCINOMA-ASSOCIATED ANTIGEN"/>
    <property type="match status" value="1"/>
</dbReference>
<organism evidence="2 3">
    <name type="scientific">Microdochium bolleyi</name>
    <dbReference type="NCBI Taxonomy" id="196109"/>
    <lineage>
        <taxon>Eukaryota</taxon>
        <taxon>Fungi</taxon>
        <taxon>Dikarya</taxon>
        <taxon>Ascomycota</taxon>
        <taxon>Pezizomycotina</taxon>
        <taxon>Sordariomycetes</taxon>
        <taxon>Xylariomycetidae</taxon>
        <taxon>Xylariales</taxon>
        <taxon>Microdochiaceae</taxon>
        <taxon>Microdochium</taxon>
    </lineage>
</organism>
<dbReference type="GO" id="GO:0008757">
    <property type="term" value="F:S-adenosylmethionine-dependent methyltransferase activity"/>
    <property type="evidence" value="ECO:0007669"/>
    <property type="project" value="UniProtKB-ARBA"/>
</dbReference>
<dbReference type="STRING" id="196109.A0A136JAZ0"/>
<keyword evidence="3" id="KW-1185">Reference proteome</keyword>
<protein>
    <recommendedName>
        <fullName evidence="4">Methyltransferase-domain-containing protein</fullName>
    </recommendedName>
</protein>
<evidence type="ECO:0000256" key="1">
    <source>
        <dbReference type="SAM" id="MobiDB-lite"/>
    </source>
</evidence>
<evidence type="ECO:0000313" key="2">
    <source>
        <dbReference type="EMBL" id="KXJ94337.1"/>
    </source>
</evidence>
<dbReference type="InParanoid" id="A0A136JAZ0"/>
<evidence type="ECO:0008006" key="4">
    <source>
        <dbReference type="Google" id="ProtNLM"/>
    </source>
</evidence>
<accession>A0A136JAZ0</accession>
<dbReference type="EMBL" id="KQ964247">
    <property type="protein sequence ID" value="KXJ94337.1"/>
    <property type="molecule type" value="Genomic_DNA"/>
</dbReference>
<name>A0A136JAZ0_9PEZI</name>
<dbReference type="PANTHER" id="PTHR14614:SF147">
    <property type="entry name" value="S-ADENOSYLMETHIONINE-DEPENDENT METHYLTRANSFERASE OF THE SEVEN BETA-STRAND FAMILY"/>
    <property type="match status" value="1"/>
</dbReference>
<feature type="region of interest" description="Disordered" evidence="1">
    <location>
        <begin position="55"/>
        <end position="79"/>
    </location>
</feature>
<dbReference type="AlphaFoldDB" id="A0A136JAZ0"/>
<evidence type="ECO:0000313" key="3">
    <source>
        <dbReference type="Proteomes" id="UP000070501"/>
    </source>
</evidence>
<dbReference type="Proteomes" id="UP000070501">
    <property type="component" value="Unassembled WGS sequence"/>
</dbReference>
<dbReference type="CDD" id="cd02440">
    <property type="entry name" value="AdoMet_MTases"/>
    <property type="match status" value="1"/>
</dbReference>
<dbReference type="Pfam" id="PF10294">
    <property type="entry name" value="Methyltransf_16"/>
    <property type="match status" value="1"/>
</dbReference>